<dbReference type="FunFam" id="3.30.1490.10:FF:000001">
    <property type="entry name" value="30S ribosomal protein S8"/>
    <property type="match status" value="1"/>
</dbReference>
<dbReference type="PATRIC" id="fig|1618573.3.peg.158"/>
<gene>
    <name evidence="6" type="ORF">UT19_C0002G0032</name>
</gene>
<organism evidence="6 7">
    <name type="scientific">Candidatus Woesebacteria bacterium GW2011_GWB1_39_10b</name>
    <dbReference type="NCBI Taxonomy" id="1618573"/>
    <lineage>
        <taxon>Bacteria</taxon>
        <taxon>Candidatus Woeseibacteriota</taxon>
    </lineage>
</organism>
<dbReference type="GO" id="GO:0005840">
    <property type="term" value="C:ribosome"/>
    <property type="evidence" value="ECO:0007669"/>
    <property type="project" value="UniProtKB-KW"/>
</dbReference>
<dbReference type="Gene3D" id="3.30.1370.30">
    <property type="match status" value="1"/>
</dbReference>
<dbReference type="SUPFAM" id="SSF56047">
    <property type="entry name" value="Ribosomal protein S8"/>
    <property type="match status" value="1"/>
</dbReference>
<name>A0A0G0M239_9BACT</name>
<keyword evidence="2 6" id="KW-0689">Ribosomal protein</keyword>
<dbReference type="InterPro" id="IPR035987">
    <property type="entry name" value="Ribosomal_uS8_sf"/>
</dbReference>
<accession>A0A0G0M239</accession>
<dbReference type="Proteomes" id="UP000034932">
    <property type="component" value="Unassembled WGS sequence"/>
</dbReference>
<evidence type="ECO:0000256" key="2">
    <source>
        <dbReference type="ARBA" id="ARBA00022980"/>
    </source>
</evidence>
<dbReference type="Pfam" id="PF00410">
    <property type="entry name" value="Ribosomal_S8"/>
    <property type="match status" value="1"/>
</dbReference>
<dbReference type="InterPro" id="IPR000630">
    <property type="entry name" value="Ribosomal_uS8"/>
</dbReference>
<dbReference type="PANTHER" id="PTHR11758">
    <property type="entry name" value="40S RIBOSOMAL PROTEIN S15A"/>
    <property type="match status" value="1"/>
</dbReference>
<evidence type="ECO:0000256" key="4">
    <source>
        <dbReference type="ARBA" id="ARBA00035258"/>
    </source>
</evidence>
<dbReference type="GO" id="GO:0005737">
    <property type="term" value="C:cytoplasm"/>
    <property type="evidence" value="ECO:0007669"/>
    <property type="project" value="UniProtKB-ARBA"/>
</dbReference>
<evidence type="ECO:0000256" key="5">
    <source>
        <dbReference type="ARBA" id="ARBA00035525"/>
    </source>
</evidence>
<dbReference type="GO" id="GO:1990904">
    <property type="term" value="C:ribonucleoprotein complex"/>
    <property type="evidence" value="ECO:0007669"/>
    <property type="project" value="UniProtKB-KW"/>
</dbReference>
<evidence type="ECO:0000313" key="6">
    <source>
        <dbReference type="EMBL" id="KKQ94390.1"/>
    </source>
</evidence>
<evidence type="ECO:0000256" key="1">
    <source>
        <dbReference type="ARBA" id="ARBA00006471"/>
    </source>
</evidence>
<comment type="caution">
    <text evidence="6">The sequence shown here is derived from an EMBL/GenBank/DDBJ whole genome shotgun (WGS) entry which is preliminary data.</text>
</comment>
<reference evidence="6 7" key="1">
    <citation type="journal article" date="2015" name="Nature">
        <title>rRNA introns, odd ribosomes, and small enigmatic genomes across a large radiation of phyla.</title>
        <authorList>
            <person name="Brown C.T."/>
            <person name="Hug L.A."/>
            <person name="Thomas B.C."/>
            <person name="Sharon I."/>
            <person name="Castelle C.J."/>
            <person name="Singh A."/>
            <person name="Wilkins M.J."/>
            <person name="Williams K.H."/>
            <person name="Banfield J.F."/>
        </authorList>
    </citation>
    <scope>NUCLEOTIDE SEQUENCE [LARGE SCALE GENOMIC DNA]</scope>
</reference>
<evidence type="ECO:0000256" key="3">
    <source>
        <dbReference type="ARBA" id="ARBA00023274"/>
    </source>
</evidence>
<sequence>MINYPIGDFLTQIKNASLAGKKTVEVQTSSFIKATARVLQQENYLEDVREEGKKLTLRISYRKKEPIITDIRLISKPGLRIYMARDEIEKRHSPSILIISTPRGVMSSREAIKKGVGGEVIAEIL</sequence>
<evidence type="ECO:0000313" key="7">
    <source>
        <dbReference type="Proteomes" id="UP000034932"/>
    </source>
</evidence>
<dbReference type="GO" id="GO:0003735">
    <property type="term" value="F:structural constituent of ribosome"/>
    <property type="evidence" value="ECO:0007669"/>
    <property type="project" value="InterPro"/>
</dbReference>
<comment type="similarity">
    <text evidence="1">Belongs to the universal ribosomal protein uS8 family.</text>
</comment>
<dbReference type="GO" id="GO:0006412">
    <property type="term" value="P:translation"/>
    <property type="evidence" value="ECO:0007669"/>
    <property type="project" value="InterPro"/>
</dbReference>
<proteinExistence type="inferred from homology"/>
<dbReference type="EMBL" id="LBVW01000002">
    <property type="protein sequence ID" value="KKQ94390.1"/>
    <property type="molecule type" value="Genomic_DNA"/>
</dbReference>
<dbReference type="STRING" id="1618573.UT19_C0002G0032"/>
<keyword evidence="3" id="KW-0687">Ribonucleoprotein</keyword>
<dbReference type="AlphaFoldDB" id="A0A0G0M239"/>
<protein>
    <recommendedName>
        <fullName evidence="4">Small ribosomal subunit protein uS8</fullName>
    </recommendedName>
    <alternativeName>
        <fullName evidence="5">30S ribosomal protein S8</fullName>
    </alternativeName>
</protein>
<dbReference type="Gene3D" id="3.30.1490.10">
    <property type="match status" value="1"/>
</dbReference>